<feature type="transmembrane region" description="Helical" evidence="2">
    <location>
        <begin position="67"/>
        <end position="86"/>
    </location>
</feature>
<reference evidence="3 4" key="1">
    <citation type="submission" date="2016-10" db="EMBL/GenBank/DDBJ databases">
        <authorList>
            <person name="de Groot N.N."/>
        </authorList>
    </citation>
    <scope>NUCLEOTIDE SEQUENCE [LARGE SCALE GENOMIC DNA]</scope>
    <source>
        <strain evidence="3 4">DSM 23553</strain>
    </source>
</reference>
<proteinExistence type="predicted"/>
<dbReference type="STRING" id="390640.SAMN04488034_101857"/>
<evidence type="ECO:0000256" key="2">
    <source>
        <dbReference type="SAM" id="Phobius"/>
    </source>
</evidence>
<feature type="transmembrane region" description="Helical" evidence="2">
    <location>
        <begin position="98"/>
        <end position="117"/>
    </location>
</feature>
<gene>
    <name evidence="3" type="ORF">SAMN04488034_101857</name>
</gene>
<feature type="compositionally biased region" description="Basic and acidic residues" evidence="1">
    <location>
        <begin position="126"/>
        <end position="144"/>
    </location>
</feature>
<evidence type="ECO:0000313" key="3">
    <source>
        <dbReference type="EMBL" id="SEE56006.1"/>
    </source>
</evidence>
<keyword evidence="2" id="KW-1133">Transmembrane helix</keyword>
<dbReference type="Proteomes" id="UP000199448">
    <property type="component" value="Unassembled WGS sequence"/>
</dbReference>
<dbReference type="AlphaFoldDB" id="A0A1H5JU28"/>
<feature type="transmembrane region" description="Helical" evidence="2">
    <location>
        <begin position="37"/>
        <end position="55"/>
    </location>
</feature>
<keyword evidence="4" id="KW-1185">Reference proteome</keyword>
<evidence type="ECO:0008006" key="5">
    <source>
        <dbReference type="Google" id="ProtNLM"/>
    </source>
</evidence>
<organism evidence="3 4">
    <name type="scientific">Salinimicrobium catena</name>
    <dbReference type="NCBI Taxonomy" id="390640"/>
    <lineage>
        <taxon>Bacteria</taxon>
        <taxon>Pseudomonadati</taxon>
        <taxon>Bacteroidota</taxon>
        <taxon>Flavobacteriia</taxon>
        <taxon>Flavobacteriales</taxon>
        <taxon>Flavobacteriaceae</taxon>
        <taxon>Salinimicrobium</taxon>
    </lineage>
</organism>
<name>A0A1H5JU28_9FLAO</name>
<keyword evidence="2" id="KW-0472">Membrane</keyword>
<accession>A0A1H5JU28</accession>
<sequence length="144" mass="15611">MNDQRLAIILLAVVGIATTFMPWVKIPVIGYEMGTQYGGWITLGLFLVIFILGFIGDRGNVLSGMRLYGIIFLSLVAAVMGIWNIVDLDGLVVTVEYGLYLMTLTAVVIPLVAFIVGKGKTAGVSKRSDDYSYDAEVEKQGSPD</sequence>
<protein>
    <recommendedName>
        <fullName evidence="5">DUF4293 family protein</fullName>
    </recommendedName>
</protein>
<feature type="region of interest" description="Disordered" evidence="1">
    <location>
        <begin position="123"/>
        <end position="144"/>
    </location>
</feature>
<dbReference type="EMBL" id="FNUG01000001">
    <property type="protein sequence ID" value="SEE56006.1"/>
    <property type="molecule type" value="Genomic_DNA"/>
</dbReference>
<evidence type="ECO:0000256" key="1">
    <source>
        <dbReference type="SAM" id="MobiDB-lite"/>
    </source>
</evidence>
<keyword evidence="2" id="KW-0812">Transmembrane</keyword>
<evidence type="ECO:0000313" key="4">
    <source>
        <dbReference type="Proteomes" id="UP000199448"/>
    </source>
</evidence>
<feature type="transmembrane region" description="Helical" evidence="2">
    <location>
        <begin position="7"/>
        <end position="25"/>
    </location>
</feature>